<keyword evidence="7 12" id="KW-1133">Transmembrane helix</keyword>
<evidence type="ECO:0000256" key="11">
    <source>
        <dbReference type="RuleBase" id="RU000488"/>
    </source>
</evidence>
<protein>
    <recommendedName>
        <fullName evidence="15">Mitochondrial 2-oxoglutarate/malate carrier protein</fullName>
    </recommendedName>
</protein>
<proteinExistence type="inferred from homology"/>
<reference evidence="13" key="1">
    <citation type="submission" date="2021-12" db="EMBL/GenBank/DDBJ databases">
        <authorList>
            <person name="King R."/>
        </authorList>
    </citation>
    <scope>NUCLEOTIDE SEQUENCE</scope>
</reference>
<dbReference type="InterPro" id="IPR023395">
    <property type="entry name" value="MCP_dom_sf"/>
</dbReference>
<dbReference type="GO" id="GO:0005743">
    <property type="term" value="C:mitochondrial inner membrane"/>
    <property type="evidence" value="ECO:0007669"/>
    <property type="project" value="UniProtKB-SubCell"/>
</dbReference>
<comment type="similarity">
    <text evidence="2 11">Belongs to the mitochondrial carrier (TC 2.A.29) family.</text>
</comment>
<dbReference type="Gene3D" id="1.50.40.10">
    <property type="entry name" value="Mitochondrial carrier domain"/>
    <property type="match status" value="1"/>
</dbReference>
<accession>A0A9P0FRI5</accession>
<evidence type="ECO:0000256" key="4">
    <source>
        <dbReference type="ARBA" id="ARBA00022692"/>
    </source>
</evidence>
<evidence type="ECO:0000256" key="3">
    <source>
        <dbReference type="ARBA" id="ARBA00022448"/>
    </source>
</evidence>
<evidence type="ECO:0000313" key="13">
    <source>
        <dbReference type="EMBL" id="CAH0588840.1"/>
    </source>
</evidence>
<dbReference type="FunFam" id="1.50.40.10:FF:000009">
    <property type="entry name" value="Mitochondrial 2-oxoglutarate/malate carrier protein"/>
    <property type="match status" value="1"/>
</dbReference>
<comment type="subcellular location">
    <subcellularLocation>
        <location evidence="1">Mitochondrion inner membrane</location>
        <topology evidence="1">Multi-pass membrane protein</topology>
    </subcellularLocation>
</comment>
<keyword evidence="14" id="KW-1185">Reference proteome</keyword>
<dbReference type="OrthoDB" id="448427at2759"/>
<evidence type="ECO:0000256" key="6">
    <source>
        <dbReference type="ARBA" id="ARBA00022792"/>
    </source>
</evidence>
<sequence>MSKPADKKPGGPAKPKVMPGYMNFLIGGTSGMMAITCVQPADLLKTRMQLLGPAGRNTSVFTVANDIVKKEGVMGFYVGLSAALFRQATYTTGRLGVFNGLFDYHKGHWGQPTFPTKIVIGMVAGGIGAFIGTPAEVALIRMTADGRLPPEKKRNYKNVFNALSRITTEEGVTTLWKGGAATVSRAMVVNGAQLGSYAQAREMLLPAMGDGLPLHTVAAMISGFVTSVASLPVDIVKTRVQNASKGVQITQMSVLRDVIKNEGVLALWSGLLPTYCKIGPMTVLIFIFLEQLNKLYFKYVA</sequence>
<gene>
    <name evidence="13" type="ORF">CINC_LOCUS4098</name>
</gene>
<evidence type="ECO:0000256" key="9">
    <source>
        <dbReference type="ARBA" id="ARBA00023136"/>
    </source>
</evidence>
<dbReference type="Pfam" id="PF00153">
    <property type="entry name" value="Mito_carr"/>
    <property type="match status" value="3"/>
</dbReference>
<evidence type="ECO:0000256" key="5">
    <source>
        <dbReference type="ARBA" id="ARBA00022737"/>
    </source>
</evidence>
<keyword evidence="5" id="KW-0677">Repeat</keyword>
<dbReference type="SUPFAM" id="SSF103506">
    <property type="entry name" value="Mitochondrial carrier"/>
    <property type="match status" value="1"/>
</dbReference>
<evidence type="ECO:0000313" key="14">
    <source>
        <dbReference type="Proteomes" id="UP001154114"/>
    </source>
</evidence>
<feature type="transmembrane region" description="Helical" evidence="12">
    <location>
        <begin position="118"/>
        <end position="144"/>
    </location>
</feature>
<feature type="transmembrane region" description="Helical" evidence="12">
    <location>
        <begin position="265"/>
        <end position="289"/>
    </location>
</feature>
<dbReference type="Proteomes" id="UP001154114">
    <property type="component" value="Chromosome 17"/>
</dbReference>
<evidence type="ECO:0000256" key="12">
    <source>
        <dbReference type="SAM" id="Phobius"/>
    </source>
</evidence>
<feature type="repeat" description="Solcar" evidence="10">
    <location>
        <begin position="112"/>
        <end position="203"/>
    </location>
</feature>
<dbReference type="PROSITE" id="PS50920">
    <property type="entry name" value="SOLCAR"/>
    <property type="match status" value="3"/>
</dbReference>
<evidence type="ECO:0000256" key="1">
    <source>
        <dbReference type="ARBA" id="ARBA00004448"/>
    </source>
</evidence>
<evidence type="ECO:0000256" key="10">
    <source>
        <dbReference type="PROSITE-ProRule" id="PRU00282"/>
    </source>
</evidence>
<dbReference type="InterPro" id="IPR018108">
    <property type="entry name" value="MCP_transmembrane"/>
</dbReference>
<feature type="transmembrane region" description="Helical" evidence="12">
    <location>
        <begin position="21"/>
        <end position="41"/>
    </location>
</feature>
<evidence type="ECO:0000256" key="7">
    <source>
        <dbReference type="ARBA" id="ARBA00022989"/>
    </source>
</evidence>
<dbReference type="InterPro" id="IPR050391">
    <property type="entry name" value="Mito_Metabolite_Transporter"/>
</dbReference>
<keyword evidence="6" id="KW-0999">Mitochondrion inner membrane</keyword>
<keyword evidence="8" id="KW-0496">Mitochondrion</keyword>
<dbReference type="InterPro" id="IPR002067">
    <property type="entry name" value="MCP"/>
</dbReference>
<evidence type="ECO:0008006" key="15">
    <source>
        <dbReference type="Google" id="ProtNLM"/>
    </source>
</evidence>
<dbReference type="GO" id="GO:0055085">
    <property type="term" value="P:transmembrane transport"/>
    <property type="evidence" value="ECO:0007669"/>
    <property type="project" value="InterPro"/>
</dbReference>
<keyword evidence="4 10" id="KW-0812">Transmembrane</keyword>
<keyword evidence="3 11" id="KW-0813">Transport</keyword>
<dbReference type="EMBL" id="LR824020">
    <property type="protein sequence ID" value="CAH0588840.1"/>
    <property type="molecule type" value="Genomic_DNA"/>
</dbReference>
<dbReference type="PANTHER" id="PTHR45618">
    <property type="entry name" value="MITOCHONDRIAL DICARBOXYLATE CARRIER-RELATED"/>
    <property type="match status" value="1"/>
</dbReference>
<dbReference type="PRINTS" id="PR00926">
    <property type="entry name" value="MITOCARRIER"/>
</dbReference>
<evidence type="ECO:0000256" key="2">
    <source>
        <dbReference type="ARBA" id="ARBA00006375"/>
    </source>
</evidence>
<name>A0A9P0FRI5_CHRIL</name>
<keyword evidence="9 10" id="KW-0472">Membrane</keyword>
<feature type="repeat" description="Solcar" evidence="10">
    <location>
        <begin position="22"/>
        <end position="104"/>
    </location>
</feature>
<organism evidence="13 14">
    <name type="scientific">Chrysodeixis includens</name>
    <name type="common">Soybean looper</name>
    <name type="synonym">Pseudoplusia includens</name>
    <dbReference type="NCBI Taxonomy" id="689277"/>
    <lineage>
        <taxon>Eukaryota</taxon>
        <taxon>Metazoa</taxon>
        <taxon>Ecdysozoa</taxon>
        <taxon>Arthropoda</taxon>
        <taxon>Hexapoda</taxon>
        <taxon>Insecta</taxon>
        <taxon>Pterygota</taxon>
        <taxon>Neoptera</taxon>
        <taxon>Endopterygota</taxon>
        <taxon>Lepidoptera</taxon>
        <taxon>Glossata</taxon>
        <taxon>Ditrysia</taxon>
        <taxon>Noctuoidea</taxon>
        <taxon>Noctuidae</taxon>
        <taxon>Plusiinae</taxon>
        <taxon>Chrysodeixis</taxon>
    </lineage>
</organism>
<feature type="repeat" description="Solcar" evidence="10">
    <location>
        <begin position="210"/>
        <end position="295"/>
    </location>
</feature>
<dbReference type="AlphaFoldDB" id="A0A9P0FRI5"/>
<evidence type="ECO:0000256" key="8">
    <source>
        <dbReference type="ARBA" id="ARBA00023128"/>
    </source>
</evidence>